<keyword evidence="2" id="KW-1185">Reference proteome</keyword>
<sequence>MTLQKSTKVGSAIKLLSKEEELTNEQMSMDLNVSTSLMNQMRNDRRNMQQDIARDSVAMYDNPRYTMEILHEFSDGFAVPMMDGKAVDWHRLSLLAMLKKQFEEALEALKEVDFTKPPQAMEKHERELMVKAFDEILDARLSLENWLTQLQEDYNISIKKRMKAMTPRWKARGWLQ</sequence>
<dbReference type="Proteomes" id="UP000076021">
    <property type="component" value="Chromosome"/>
</dbReference>
<dbReference type="AlphaFoldDB" id="A0A143HFD4"/>
<protein>
    <submittedName>
        <fullName evidence="1">Uncharacterized protein</fullName>
    </submittedName>
</protein>
<evidence type="ECO:0000313" key="1">
    <source>
        <dbReference type="EMBL" id="AMX00443.1"/>
    </source>
</evidence>
<dbReference type="STRING" id="241244.ATY39_14085"/>
<evidence type="ECO:0000313" key="2">
    <source>
        <dbReference type="Proteomes" id="UP000076021"/>
    </source>
</evidence>
<proteinExistence type="predicted"/>
<reference evidence="1 2" key="1">
    <citation type="journal article" date="2016" name="Genome Announc.">
        <title>Whole-Genome Sequence of Rummeliibacillus stabekisii Strain PP9 Isolated from Antarctic Soil.</title>
        <authorList>
            <person name="da Mota F.F."/>
            <person name="Vollu R.E."/>
            <person name="Jurelevicius D."/>
            <person name="Seldin L."/>
        </authorList>
    </citation>
    <scope>NUCLEOTIDE SEQUENCE [LARGE SCALE GENOMIC DNA]</scope>
    <source>
        <strain evidence="1 2">PP9</strain>
    </source>
</reference>
<accession>A0A143HFD4</accession>
<organism evidence="1 2">
    <name type="scientific">Rummeliibacillus stabekisii</name>
    <dbReference type="NCBI Taxonomy" id="241244"/>
    <lineage>
        <taxon>Bacteria</taxon>
        <taxon>Bacillati</taxon>
        <taxon>Bacillota</taxon>
        <taxon>Bacilli</taxon>
        <taxon>Bacillales</taxon>
        <taxon>Caryophanaceae</taxon>
        <taxon>Rummeliibacillus</taxon>
    </lineage>
</organism>
<name>A0A143HFD4_9BACL</name>
<dbReference type="RefSeq" id="WP_066790817.1">
    <property type="nucleotide sequence ID" value="NZ_CP014806.1"/>
</dbReference>
<dbReference type="KEGG" id="rst:ATY39_14085"/>
<dbReference type="OrthoDB" id="2919459at2"/>
<reference evidence="2" key="2">
    <citation type="submission" date="2016-03" db="EMBL/GenBank/DDBJ databases">
        <authorList>
            <person name="Ploux O."/>
        </authorList>
    </citation>
    <scope>NUCLEOTIDE SEQUENCE [LARGE SCALE GENOMIC DNA]</scope>
    <source>
        <strain evidence="2">PP9</strain>
    </source>
</reference>
<dbReference type="EMBL" id="CP014806">
    <property type="protein sequence ID" value="AMX00443.1"/>
    <property type="molecule type" value="Genomic_DNA"/>
</dbReference>
<gene>
    <name evidence="1" type="ORF">ATY39_14085</name>
</gene>